<evidence type="ECO:0000256" key="1">
    <source>
        <dbReference type="SAM" id="SignalP"/>
    </source>
</evidence>
<dbReference type="AlphaFoldDB" id="A0A2P8D2Q1"/>
<evidence type="ECO:0008006" key="4">
    <source>
        <dbReference type="Google" id="ProtNLM"/>
    </source>
</evidence>
<sequence>MKKTLFALLAVVLSHTAFATATQVGHWRWRNDDGGEAAATWKAAANNQVTINDPFAPVRLRISIYSNYQSDNGSLMLQYTTNADAASPSGFGLGNVYDNNWIDIPAQGTATTAAFTLSSSAFITGTFSPTTNQLGTNSNASSPNDPFSGGAVTTSAYATSTVQTSKRYEVEFTIKPTSNIDNNKVYYFRYKGVSGGAAQVPQAYNYLSGVPNLKTGANIKVTNTGAALTVFLGGPFVTATSTMTTLLANSGLLPTTFGGATVSNINALTVGGKRVTDWVTVQLSNAATPGTPTNSYPALLLSNGSVVSPVSPYNNLVLPHVNGNFVITVKHRNHLAAAKAVTLDNTMTTTTVNLSTGTTTSQKAAGALKVMWPGDINQDGEVGASDISPVTASFLNGDAGTYNNADLDMDAETGASDVGHVKNSFLNGAFMDYGDL</sequence>
<accession>A0A2P8D2Q1</accession>
<dbReference type="GO" id="GO:0000272">
    <property type="term" value="P:polysaccharide catabolic process"/>
    <property type="evidence" value="ECO:0007669"/>
    <property type="project" value="InterPro"/>
</dbReference>
<protein>
    <recommendedName>
        <fullName evidence="4">Dockerin domain-containing protein</fullName>
    </recommendedName>
</protein>
<evidence type="ECO:0000313" key="2">
    <source>
        <dbReference type="EMBL" id="PSK91493.1"/>
    </source>
</evidence>
<organism evidence="2 3">
    <name type="scientific">Taibaiella chishuiensis</name>
    <dbReference type="NCBI Taxonomy" id="1434707"/>
    <lineage>
        <taxon>Bacteria</taxon>
        <taxon>Pseudomonadati</taxon>
        <taxon>Bacteroidota</taxon>
        <taxon>Chitinophagia</taxon>
        <taxon>Chitinophagales</taxon>
        <taxon>Chitinophagaceae</taxon>
        <taxon>Taibaiella</taxon>
    </lineage>
</organism>
<comment type="caution">
    <text evidence="2">The sequence shown here is derived from an EMBL/GenBank/DDBJ whole genome shotgun (WGS) entry which is preliminary data.</text>
</comment>
<evidence type="ECO:0000313" key="3">
    <source>
        <dbReference type="Proteomes" id="UP000240572"/>
    </source>
</evidence>
<dbReference type="SUPFAM" id="SSF63446">
    <property type="entry name" value="Type I dockerin domain"/>
    <property type="match status" value="1"/>
</dbReference>
<name>A0A2P8D2Q1_9BACT</name>
<feature type="chain" id="PRO_5015124651" description="Dockerin domain-containing protein" evidence="1">
    <location>
        <begin position="20"/>
        <end position="436"/>
    </location>
</feature>
<proteinExistence type="predicted"/>
<dbReference type="InterPro" id="IPR036439">
    <property type="entry name" value="Dockerin_dom_sf"/>
</dbReference>
<dbReference type="EMBL" id="PYGD01000005">
    <property type="protein sequence ID" value="PSK91493.1"/>
    <property type="molecule type" value="Genomic_DNA"/>
</dbReference>
<dbReference type="Gene3D" id="2.60.40.4130">
    <property type="match status" value="1"/>
</dbReference>
<dbReference type="Proteomes" id="UP000240572">
    <property type="component" value="Unassembled WGS sequence"/>
</dbReference>
<keyword evidence="3" id="KW-1185">Reference proteome</keyword>
<keyword evidence="1" id="KW-0732">Signal</keyword>
<feature type="signal peptide" evidence="1">
    <location>
        <begin position="1"/>
        <end position="19"/>
    </location>
</feature>
<dbReference type="RefSeq" id="WP_106523393.1">
    <property type="nucleotide sequence ID" value="NZ_PYGD01000005.1"/>
</dbReference>
<reference evidence="2 3" key="1">
    <citation type="submission" date="2018-03" db="EMBL/GenBank/DDBJ databases">
        <title>Genomic Encyclopedia of Type Strains, Phase III (KMG-III): the genomes of soil and plant-associated and newly described type strains.</title>
        <authorList>
            <person name="Whitman W."/>
        </authorList>
    </citation>
    <scope>NUCLEOTIDE SEQUENCE [LARGE SCALE GENOMIC DNA]</scope>
    <source>
        <strain evidence="2 3">CGMCC 1.12700</strain>
    </source>
</reference>
<gene>
    <name evidence="2" type="ORF">B0I18_10576</name>
</gene>